<dbReference type="PANTHER" id="PTHR10338">
    <property type="entry name" value="INTER-ALPHA-TRYPSIN INHIBITOR HEAVY CHAIN FAMILY MEMBER"/>
    <property type="match status" value="1"/>
</dbReference>
<dbReference type="GeneTree" id="ENSGT00940000167412"/>
<evidence type="ECO:0000313" key="3">
    <source>
        <dbReference type="Proteomes" id="UP000007875"/>
    </source>
</evidence>
<dbReference type="OMA" id="CFNINDV"/>
<dbReference type="GO" id="GO:0030212">
    <property type="term" value="P:hyaluronan metabolic process"/>
    <property type="evidence" value="ECO:0007669"/>
    <property type="project" value="InterPro"/>
</dbReference>
<dbReference type="HOGENOM" id="CLU_1034247_0_0_1"/>
<dbReference type="Ensembl" id="ENSCSAVT00000019657.1">
    <property type="protein sequence ID" value="ENSCSAVP00000019447.1"/>
    <property type="gene ID" value="ENSCSAVG00000011403.1"/>
</dbReference>
<evidence type="ECO:0000313" key="2">
    <source>
        <dbReference type="Ensembl" id="ENSCSAVP00000019447.1"/>
    </source>
</evidence>
<dbReference type="InParanoid" id="H2ZPD1"/>
<protein>
    <recommendedName>
        <fullName evidence="1">Inter-alpha-trypsin inhibitor heavy chain C-terminal domain-containing protein</fullName>
    </recommendedName>
</protein>
<feature type="domain" description="Inter-alpha-trypsin inhibitor heavy chain C-terminal" evidence="1">
    <location>
        <begin position="60"/>
        <end position="242"/>
    </location>
</feature>
<dbReference type="PANTHER" id="PTHR10338:SF108">
    <property type="entry name" value="INTER-ALPHA-TRYPSIN INHIBITOR HEAVY CHAIN H4-LIKE PROTEIN"/>
    <property type="match status" value="1"/>
</dbReference>
<accession>H2ZPD1</accession>
<keyword evidence="3" id="KW-1185">Reference proteome</keyword>
<name>H2ZPD1_CIOSA</name>
<reference evidence="2" key="2">
    <citation type="submission" date="2025-08" db="UniProtKB">
        <authorList>
            <consortium name="Ensembl"/>
        </authorList>
    </citation>
    <scope>IDENTIFICATION</scope>
</reference>
<dbReference type="AlphaFoldDB" id="H2ZPD1"/>
<dbReference type="InterPro" id="IPR050934">
    <property type="entry name" value="ITIH"/>
</dbReference>
<dbReference type="Proteomes" id="UP000007875">
    <property type="component" value="Unassembled WGS sequence"/>
</dbReference>
<dbReference type="GO" id="GO:0004867">
    <property type="term" value="F:serine-type endopeptidase inhibitor activity"/>
    <property type="evidence" value="ECO:0007669"/>
    <property type="project" value="InterPro"/>
</dbReference>
<organism evidence="2 3">
    <name type="scientific">Ciona savignyi</name>
    <name type="common">Pacific transparent sea squirt</name>
    <dbReference type="NCBI Taxonomy" id="51511"/>
    <lineage>
        <taxon>Eukaryota</taxon>
        <taxon>Metazoa</taxon>
        <taxon>Chordata</taxon>
        <taxon>Tunicata</taxon>
        <taxon>Ascidiacea</taxon>
        <taxon>Phlebobranchia</taxon>
        <taxon>Cionidae</taxon>
        <taxon>Ciona</taxon>
    </lineage>
</organism>
<proteinExistence type="predicted"/>
<sequence>MRRPELALDFAPPARVSSESKGGFSGDPHFIVPLTPKINLCFNWDGEDGEVYNLLYDPTQNLTVNGDIVAVAAPPGSMKPNRTYISNLYIHIPQQKFKIIVRPYNVTFIPVGAQPFTVPVTTPIRFNGKGIRFQVHGITHTRARIDVIIDGLNFQVVLHRNNRHLYSTDHLDFSVRSSGSKLGRGVDGVIGQFLNSHVIVLNGDAEEKEAFILIDEQLGQVTRTKKKLPTDRGMIECWFARNNARELTRHAHERYLVDKLTAEPFYSVE</sequence>
<reference evidence="2" key="3">
    <citation type="submission" date="2025-09" db="UniProtKB">
        <authorList>
            <consortium name="Ensembl"/>
        </authorList>
    </citation>
    <scope>IDENTIFICATION</scope>
</reference>
<evidence type="ECO:0000259" key="1">
    <source>
        <dbReference type="Pfam" id="PF06668"/>
    </source>
</evidence>
<dbReference type="InterPro" id="IPR010600">
    <property type="entry name" value="ITI_HC_C"/>
</dbReference>
<dbReference type="Pfam" id="PF06668">
    <property type="entry name" value="ITI_HC_C"/>
    <property type="match status" value="1"/>
</dbReference>
<dbReference type="STRING" id="51511.ENSCSAVP00000019447"/>
<reference evidence="3" key="1">
    <citation type="submission" date="2003-08" db="EMBL/GenBank/DDBJ databases">
        <authorList>
            <person name="Birren B."/>
            <person name="Nusbaum C."/>
            <person name="Abebe A."/>
            <person name="Abouelleil A."/>
            <person name="Adekoya E."/>
            <person name="Ait-zahra M."/>
            <person name="Allen N."/>
            <person name="Allen T."/>
            <person name="An P."/>
            <person name="Anderson M."/>
            <person name="Anderson S."/>
            <person name="Arachchi H."/>
            <person name="Armbruster J."/>
            <person name="Bachantsang P."/>
            <person name="Baldwin J."/>
            <person name="Barry A."/>
            <person name="Bayul T."/>
            <person name="Blitshsteyn B."/>
            <person name="Bloom T."/>
            <person name="Blye J."/>
            <person name="Boguslavskiy L."/>
            <person name="Borowsky M."/>
            <person name="Boukhgalter B."/>
            <person name="Brunache A."/>
            <person name="Butler J."/>
            <person name="Calixte N."/>
            <person name="Calvo S."/>
            <person name="Camarata J."/>
            <person name="Campo K."/>
            <person name="Chang J."/>
            <person name="Cheshatsang Y."/>
            <person name="Citroen M."/>
            <person name="Collymore A."/>
            <person name="Considine T."/>
            <person name="Cook A."/>
            <person name="Cooke P."/>
            <person name="Corum B."/>
            <person name="Cuomo C."/>
            <person name="David R."/>
            <person name="Dawoe T."/>
            <person name="Degray S."/>
            <person name="Dodge S."/>
            <person name="Dooley K."/>
            <person name="Dorje P."/>
            <person name="Dorjee K."/>
            <person name="Dorris L."/>
            <person name="Duffey N."/>
            <person name="Dupes A."/>
            <person name="Elkins T."/>
            <person name="Engels R."/>
            <person name="Erickson J."/>
            <person name="Farina A."/>
            <person name="Faro S."/>
            <person name="Ferreira P."/>
            <person name="Fischer H."/>
            <person name="Fitzgerald M."/>
            <person name="Foley K."/>
            <person name="Gage D."/>
            <person name="Galagan J."/>
            <person name="Gearin G."/>
            <person name="Gnerre S."/>
            <person name="Gnirke A."/>
            <person name="Goyette A."/>
            <person name="Graham J."/>
            <person name="Grandbois E."/>
            <person name="Gyaltsen K."/>
            <person name="Hafez N."/>
            <person name="Hagopian D."/>
            <person name="Hagos B."/>
            <person name="Hall J."/>
            <person name="Hatcher B."/>
            <person name="Heller A."/>
            <person name="Higgins H."/>
            <person name="Honan T."/>
            <person name="Horn A."/>
            <person name="Houde N."/>
            <person name="Hughes L."/>
            <person name="Hulme W."/>
            <person name="Husby E."/>
            <person name="Iliev I."/>
            <person name="Jaffe D."/>
            <person name="Jones C."/>
            <person name="Kamal M."/>
            <person name="Kamat A."/>
            <person name="Kamvysselis M."/>
            <person name="Karlsson E."/>
            <person name="Kells C."/>
            <person name="Kieu A."/>
            <person name="Kisner P."/>
            <person name="Kodira C."/>
            <person name="Kulbokas E."/>
            <person name="Labutti K."/>
            <person name="Lama D."/>
            <person name="Landers T."/>
            <person name="Leger J."/>
            <person name="Levine S."/>
            <person name="Lewis D."/>
            <person name="Lewis T."/>
            <person name="Lindblad-toh K."/>
            <person name="Liu X."/>
            <person name="Lokyitsang T."/>
            <person name="Lokyitsang Y."/>
            <person name="Lucien O."/>
            <person name="Lui A."/>
            <person name="Ma L.J."/>
            <person name="Mabbitt R."/>
            <person name="Macdonald J."/>
            <person name="Maclean C."/>
            <person name="Major J."/>
            <person name="Manning J."/>
            <person name="Marabella R."/>
            <person name="Maru K."/>
            <person name="Matthews C."/>
            <person name="Mauceli E."/>
            <person name="Mccarthy M."/>
            <person name="Mcdonough S."/>
            <person name="Mcghee T."/>
            <person name="Meldrim J."/>
            <person name="Meneus L."/>
            <person name="Mesirov J."/>
            <person name="Mihalev A."/>
            <person name="Mihova T."/>
            <person name="Mikkelsen T."/>
            <person name="Mlenga V."/>
            <person name="Moru K."/>
            <person name="Mozes J."/>
            <person name="Mulrain L."/>
            <person name="Munson G."/>
            <person name="Naylor J."/>
            <person name="Newes C."/>
            <person name="Nguyen C."/>
            <person name="Nguyen N."/>
            <person name="Nguyen T."/>
            <person name="Nicol R."/>
            <person name="Nielsen C."/>
            <person name="Nizzari M."/>
            <person name="Norbu C."/>
            <person name="Norbu N."/>
            <person name="O'donnell P."/>
            <person name="Okoawo O."/>
            <person name="O'leary S."/>
            <person name="Omotosho B."/>
            <person name="O'neill K."/>
            <person name="Osman S."/>
            <person name="Parker S."/>
            <person name="Perrin D."/>
            <person name="Phunkhang P."/>
            <person name="Piqani B."/>
            <person name="Purcell S."/>
            <person name="Rachupka T."/>
            <person name="Ramasamy U."/>
            <person name="Rameau R."/>
            <person name="Ray V."/>
            <person name="Raymond C."/>
            <person name="Retta R."/>
            <person name="Richardson S."/>
            <person name="Rise C."/>
            <person name="Rodriguez J."/>
            <person name="Rogers J."/>
            <person name="Rogov P."/>
            <person name="Rutman M."/>
            <person name="Schupbach R."/>
            <person name="Seaman C."/>
            <person name="Settipalli S."/>
            <person name="Sharpe T."/>
            <person name="Sheridan J."/>
            <person name="Sherpa N."/>
            <person name="Shi J."/>
            <person name="Smirnov S."/>
            <person name="Smith C."/>
            <person name="Sougnez C."/>
            <person name="Spencer B."/>
            <person name="Stalker J."/>
            <person name="Stange-thomann N."/>
            <person name="Stavropoulos S."/>
            <person name="Stetson K."/>
            <person name="Stone C."/>
            <person name="Stone S."/>
            <person name="Stubbs M."/>
            <person name="Talamas J."/>
            <person name="Tchuinga P."/>
            <person name="Tenzing P."/>
            <person name="Tesfaye S."/>
            <person name="Theodore J."/>
            <person name="Thoulutsang Y."/>
            <person name="Topham K."/>
            <person name="Towey S."/>
            <person name="Tsamla T."/>
            <person name="Tsomo N."/>
            <person name="Vallee D."/>
            <person name="Vassiliev H."/>
            <person name="Venkataraman V."/>
            <person name="Vinson J."/>
            <person name="Vo A."/>
            <person name="Wade C."/>
            <person name="Wang S."/>
            <person name="Wangchuk T."/>
            <person name="Wangdi T."/>
            <person name="Whittaker C."/>
            <person name="Wilkinson J."/>
            <person name="Wu Y."/>
            <person name="Wyman D."/>
            <person name="Yadav S."/>
            <person name="Yang S."/>
            <person name="Yang X."/>
            <person name="Yeager S."/>
            <person name="Yee E."/>
            <person name="Young G."/>
            <person name="Zainoun J."/>
            <person name="Zembeck L."/>
            <person name="Zimmer A."/>
            <person name="Zody M."/>
            <person name="Lander E."/>
        </authorList>
    </citation>
    <scope>NUCLEOTIDE SEQUENCE [LARGE SCALE GENOMIC DNA]</scope>
</reference>